<dbReference type="Proteomes" id="UP000199103">
    <property type="component" value="Chromosome I"/>
</dbReference>
<keyword evidence="1" id="KW-0560">Oxidoreductase</keyword>
<dbReference type="Gene3D" id="3.40.50.720">
    <property type="entry name" value="NAD(P)-binding Rossmann-like Domain"/>
    <property type="match status" value="1"/>
</dbReference>
<organism evidence="3 4">
    <name type="scientific">Microlunatus soli</name>
    <dbReference type="NCBI Taxonomy" id="630515"/>
    <lineage>
        <taxon>Bacteria</taxon>
        <taxon>Bacillati</taxon>
        <taxon>Actinomycetota</taxon>
        <taxon>Actinomycetes</taxon>
        <taxon>Propionibacteriales</taxon>
        <taxon>Propionibacteriaceae</taxon>
        <taxon>Microlunatus</taxon>
    </lineage>
</organism>
<sequence>MSDNTHGGPADAGPIDVLVVGLGFGSAFAPIYQAHPAVGRVGLVDSNAERLAAVGADLSIADLFTDLDAALAEPGWDAVHLLTPVALHAEQVQQILASGRHCASAVPMATSLDDLDRLIAAQQRSGKNYMMMETARYSREFFHARRLLRDGTLGRLSYFRGEHLQNLDGFPPYWLGFPPMHYVTHALSPALALSRSRVESVRCLGSSRLTPDHIGVAGDGFGTEAGLFRLRSVDPDIGDDLVANITLSFFQLGRSYMEGFSVYGTEGALEWPQLEGGPMKEFRAGAVPAGGRGRAIEDGDIRPAGEPDLLPIELRRFADGGHGGSHPHLVHEFVSSIVQGRSPRVDARVAATWTAPGICAHTSALQGGQEIAVPDYDADLATVADDADPAGGGGR</sequence>
<reference evidence="3 4" key="1">
    <citation type="submission" date="2016-10" db="EMBL/GenBank/DDBJ databases">
        <authorList>
            <person name="de Groot N.N."/>
        </authorList>
    </citation>
    <scope>NUCLEOTIDE SEQUENCE [LARGE SCALE GENOMIC DNA]</scope>
    <source>
        <strain evidence="3 4">DSM 21800</strain>
    </source>
</reference>
<protein>
    <submittedName>
        <fullName evidence="3">Predicted dehydrogenase</fullName>
    </submittedName>
</protein>
<dbReference type="InterPro" id="IPR050463">
    <property type="entry name" value="Gfo/Idh/MocA_oxidrdct_glycsds"/>
</dbReference>
<accession>A0A1H1YMH7</accession>
<dbReference type="STRING" id="630515.SAMN04489812_4673"/>
<keyword evidence="4" id="KW-1185">Reference proteome</keyword>
<gene>
    <name evidence="3" type="ORF">SAMN04489812_4673</name>
</gene>
<evidence type="ECO:0000256" key="1">
    <source>
        <dbReference type="ARBA" id="ARBA00023002"/>
    </source>
</evidence>
<dbReference type="GO" id="GO:0000166">
    <property type="term" value="F:nucleotide binding"/>
    <property type="evidence" value="ECO:0007669"/>
    <property type="project" value="InterPro"/>
</dbReference>
<dbReference type="Pfam" id="PF01408">
    <property type="entry name" value="GFO_IDH_MocA"/>
    <property type="match status" value="1"/>
</dbReference>
<dbReference type="InterPro" id="IPR036291">
    <property type="entry name" value="NAD(P)-bd_dom_sf"/>
</dbReference>
<dbReference type="GO" id="GO:0016491">
    <property type="term" value="F:oxidoreductase activity"/>
    <property type="evidence" value="ECO:0007669"/>
    <property type="project" value="UniProtKB-KW"/>
</dbReference>
<name>A0A1H1YMH7_9ACTN</name>
<dbReference type="SUPFAM" id="SSF55347">
    <property type="entry name" value="Glyceraldehyde-3-phosphate dehydrogenase-like, C-terminal domain"/>
    <property type="match status" value="1"/>
</dbReference>
<evidence type="ECO:0000313" key="4">
    <source>
        <dbReference type="Proteomes" id="UP000199103"/>
    </source>
</evidence>
<dbReference type="PANTHER" id="PTHR43818:SF11">
    <property type="entry name" value="BCDNA.GH03377"/>
    <property type="match status" value="1"/>
</dbReference>
<proteinExistence type="predicted"/>
<evidence type="ECO:0000259" key="2">
    <source>
        <dbReference type="Pfam" id="PF01408"/>
    </source>
</evidence>
<dbReference type="AlphaFoldDB" id="A0A1H1YMH7"/>
<dbReference type="EMBL" id="LT629772">
    <property type="protein sequence ID" value="SDT22678.1"/>
    <property type="molecule type" value="Genomic_DNA"/>
</dbReference>
<evidence type="ECO:0000313" key="3">
    <source>
        <dbReference type="EMBL" id="SDT22678.1"/>
    </source>
</evidence>
<dbReference type="Gene3D" id="3.30.360.10">
    <property type="entry name" value="Dihydrodipicolinate Reductase, domain 2"/>
    <property type="match status" value="1"/>
</dbReference>
<feature type="domain" description="Gfo/Idh/MocA-like oxidoreductase N-terminal" evidence="2">
    <location>
        <begin position="16"/>
        <end position="131"/>
    </location>
</feature>
<dbReference type="OrthoDB" id="103047at2"/>
<dbReference type="InterPro" id="IPR000683">
    <property type="entry name" value="Gfo/Idh/MocA-like_OxRdtase_N"/>
</dbReference>
<dbReference type="SUPFAM" id="SSF51735">
    <property type="entry name" value="NAD(P)-binding Rossmann-fold domains"/>
    <property type="match status" value="1"/>
</dbReference>
<dbReference type="PANTHER" id="PTHR43818">
    <property type="entry name" value="BCDNA.GH03377"/>
    <property type="match status" value="1"/>
</dbReference>
<dbReference type="RefSeq" id="WP_091527903.1">
    <property type="nucleotide sequence ID" value="NZ_LT629772.1"/>
</dbReference>